<dbReference type="AlphaFoldDB" id="A0A2M6YQY4"/>
<dbReference type="GO" id="GO:0006596">
    <property type="term" value="P:polyamine biosynthetic process"/>
    <property type="evidence" value="ECO:0007669"/>
    <property type="project" value="UniProtKB-KW"/>
</dbReference>
<protein>
    <recommendedName>
        <fullName evidence="4">PABS domain-containing protein</fullName>
    </recommendedName>
</protein>
<accession>A0A2M6YQY4</accession>
<gene>
    <name evidence="2" type="ORF">COT03_02535</name>
</gene>
<dbReference type="SUPFAM" id="SSF53335">
    <property type="entry name" value="S-adenosyl-L-methionine-dependent methyltransferases"/>
    <property type="match status" value="1"/>
</dbReference>
<organism evidence="2 3">
    <name type="scientific">Candidatus Shapirobacteria bacterium CG07_land_8_20_14_0_80_39_18</name>
    <dbReference type="NCBI Taxonomy" id="1974882"/>
    <lineage>
        <taxon>Bacteria</taxon>
        <taxon>Candidatus Shapironibacteriota</taxon>
    </lineage>
</organism>
<proteinExistence type="predicted"/>
<dbReference type="PANTHER" id="PTHR43317:SF1">
    <property type="entry name" value="THERMOSPERMINE SYNTHASE ACAULIS5"/>
    <property type="match status" value="1"/>
</dbReference>
<sequence length="223" mass="25125">MTLKSFLYKFFLGGKVIDKINSPINGEIKIIEDFFSRKEMVVDGICQSGGLVERLWKVALSTVQSSKFKVQSCLILGLGCGDAARLINEVWPKAQITGVEVDQKVVEIGKKYFGLGEVLNLEIFVADAIKFVDTKYKIPNTRYNLILVDLYLGKDYPKEAESKEFLNGLKNVLNKDGLVIINRLYYTSSFKKDAESFLKKVKEIFSNVETKKAVTNLLIFASN</sequence>
<dbReference type="EMBL" id="PEWZ01000121">
    <property type="protein sequence ID" value="PIU34106.1"/>
    <property type="molecule type" value="Genomic_DNA"/>
</dbReference>
<dbReference type="CDD" id="cd02440">
    <property type="entry name" value="AdoMet_MTases"/>
    <property type="match status" value="1"/>
</dbReference>
<dbReference type="PANTHER" id="PTHR43317">
    <property type="entry name" value="THERMOSPERMINE SYNTHASE ACAULIS5"/>
    <property type="match status" value="1"/>
</dbReference>
<evidence type="ECO:0000313" key="3">
    <source>
        <dbReference type="Proteomes" id="UP000229502"/>
    </source>
</evidence>
<evidence type="ECO:0008006" key="4">
    <source>
        <dbReference type="Google" id="ProtNLM"/>
    </source>
</evidence>
<name>A0A2M6YQY4_9BACT</name>
<dbReference type="Proteomes" id="UP000229502">
    <property type="component" value="Unassembled WGS sequence"/>
</dbReference>
<dbReference type="InterPro" id="IPR029063">
    <property type="entry name" value="SAM-dependent_MTases_sf"/>
</dbReference>
<dbReference type="Gene3D" id="3.40.50.150">
    <property type="entry name" value="Vaccinia Virus protein VP39"/>
    <property type="match status" value="1"/>
</dbReference>
<keyword evidence="1" id="KW-0620">Polyamine biosynthesis</keyword>
<dbReference type="Pfam" id="PF01564">
    <property type="entry name" value="Spermine_synth"/>
    <property type="match status" value="1"/>
</dbReference>
<evidence type="ECO:0000256" key="1">
    <source>
        <dbReference type="ARBA" id="ARBA00023115"/>
    </source>
</evidence>
<evidence type="ECO:0000313" key="2">
    <source>
        <dbReference type="EMBL" id="PIU34106.1"/>
    </source>
</evidence>
<reference evidence="3" key="1">
    <citation type="submission" date="2017-09" db="EMBL/GenBank/DDBJ databases">
        <title>Depth-based differentiation of microbial function through sediment-hosted aquifers and enrichment of novel symbionts in the deep terrestrial subsurface.</title>
        <authorList>
            <person name="Probst A.J."/>
            <person name="Ladd B."/>
            <person name="Jarett J.K."/>
            <person name="Geller-Mcgrath D.E."/>
            <person name="Sieber C.M.K."/>
            <person name="Emerson J.B."/>
            <person name="Anantharaman K."/>
            <person name="Thomas B.C."/>
            <person name="Malmstrom R."/>
            <person name="Stieglmeier M."/>
            <person name="Klingl A."/>
            <person name="Woyke T."/>
            <person name="Ryan C.M."/>
            <person name="Banfield J.F."/>
        </authorList>
    </citation>
    <scope>NUCLEOTIDE SEQUENCE [LARGE SCALE GENOMIC DNA]</scope>
</reference>
<comment type="caution">
    <text evidence="2">The sequence shown here is derived from an EMBL/GenBank/DDBJ whole genome shotgun (WGS) entry which is preliminary data.</text>
</comment>